<dbReference type="RefSeq" id="WP_107888884.1">
    <property type="nucleotide sequence ID" value="NZ_CP028519.1"/>
</dbReference>
<dbReference type="AlphaFoldDB" id="A0A2S0P8C3"/>
<gene>
    <name evidence="1" type="ORF">DAI18_05505</name>
</gene>
<organism evidence="1 2">
    <name type="scientific">Microvirgula aerodenitrificans</name>
    <dbReference type="NCBI Taxonomy" id="57480"/>
    <lineage>
        <taxon>Bacteria</taxon>
        <taxon>Pseudomonadati</taxon>
        <taxon>Pseudomonadota</taxon>
        <taxon>Betaproteobacteria</taxon>
        <taxon>Neisseriales</taxon>
        <taxon>Aquaspirillaceae</taxon>
        <taxon>Microvirgula</taxon>
    </lineage>
</organism>
<sequence>MALKATIFKADLDISDMDRGYYASHSLTLARHPSETDERMMLRLAVFALHASERLAFTKGLIADDEPELWQKNYGDEIELWIDLGEPDEKRLKKACARADRVWLYCYGGRAADVWWQGMQSKISRLENLTVISIPPDTLAQLTTLTQRGMQLQATIQDGQLWLAGPAHSVLVEGEVWQGDAERR</sequence>
<accession>A0A2S0P8C3</accession>
<dbReference type="Pfam" id="PF07152">
    <property type="entry name" value="YaeQ"/>
    <property type="match status" value="1"/>
</dbReference>
<protein>
    <recommendedName>
        <fullName evidence="3">YaeQ family protein</fullName>
    </recommendedName>
</protein>
<dbReference type="STRING" id="1122240.GCA_000620105_01156"/>
<reference evidence="1 2" key="1">
    <citation type="submission" date="2018-04" db="EMBL/GenBank/DDBJ databases">
        <title>Denitrifier Microvirgula.</title>
        <authorList>
            <person name="Anderson E."/>
            <person name="Jang J."/>
            <person name="Ishii S."/>
        </authorList>
    </citation>
    <scope>NUCLEOTIDE SEQUENCE [LARGE SCALE GENOMIC DNA]</scope>
    <source>
        <strain evidence="1 2">BE2.4</strain>
    </source>
</reference>
<dbReference type="KEGG" id="maer:DAI18_05505"/>
<dbReference type="EMBL" id="CP028519">
    <property type="protein sequence ID" value="AVY93563.1"/>
    <property type="molecule type" value="Genomic_DNA"/>
</dbReference>
<dbReference type="Proteomes" id="UP000244173">
    <property type="component" value="Chromosome"/>
</dbReference>
<dbReference type="OrthoDB" id="5293309at2"/>
<evidence type="ECO:0008006" key="3">
    <source>
        <dbReference type="Google" id="ProtNLM"/>
    </source>
</evidence>
<evidence type="ECO:0000313" key="2">
    <source>
        <dbReference type="Proteomes" id="UP000244173"/>
    </source>
</evidence>
<dbReference type="InterPro" id="IPR011335">
    <property type="entry name" value="Restrct_endonuc-II-like"/>
</dbReference>
<dbReference type="InterPro" id="IPR009822">
    <property type="entry name" value="YaeQ"/>
</dbReference>
<dbReference type="PANTHER" id="PTHR38784:SF1">
    <property type="entry name" value="SUCROSE PHOSPHORYLASE"/>
    <property type="match status" value="1"/>
</dbReference>
<name>A0A2S0P8C3_9NEIS</name>
<dbReference type="Gene3D" id="3.10.640.10">
    <property type="entry name" value="Restriction endonuclease-like alpha-beta roll domain"/>
    <property type="match status" value="1"/>
</dbReference>
<dbReference type="PANTHER" id="PTHR38784">
    <property type="entry name" value="SUCROSE PHOSPHORYLASE"/>
    <property type="match status" value="1"/>
</dbReference>
<proteinExistence type="predicted"/>
<dbReference type="CDD" id="cd22368">
    <property type="entry name" value="YaeQ-like"/>
    <property type="match status" value="1"/>
</dbReference>
<keyword evidence="2" id="KW-1185">Reference proteome</keyword>
<dbReference type="PIRSF" id="PIRSF011484">
    <property type="entry name" value="YaeQ"/>
    <property type="match status" value="1"/>
</dbReference>
<dbReference type="InterPro" id="IPR038590">
    <property type="entry name" value="YaeQ_sf"/>
</dbReference>
<evidence type="ECO:0000313" key="1">
    <source>
        <dbReference type="EMBL" id="AVY93563.1"/>
    </source>
</evidence>
<dbReference type="SUPFAM" id="SSF52980">
    <property type="entry name" value="Restriction endonuclease-like"/>
    <property type="match status" value="1"/>
</dbReference>
<dbReference type="SMART" id="SM01322">
    <property type="entry name" value="YaeQ"/>
    <property type="match status" value="1"/>
</dbReference>